<dbReference type="GO" id="GO:0016747">
    <property type="term" value="F:acyltransferase activity, transferring groups other than amino-acyl groups"/>
    <property type="evidence" value="ECO:0007669"/>
    <property type="project" value="InterPro"/>
</dbReference>
<name>A0A1Q4I268_9MYCO</name>
<dbReference type="Proteomes" id="UP000186438">
    <property type="component" value="Unassembled WGS sequence"/>
</dbReference>
<dbReference type="PANTHER" id="PTHR42870">
    <property type="entry name" value="ACETYL-COA C-ACETYLTRANSFERASE"/>
    <property type="match status" value="1"/>
</dbReference>
<dbReference type="RefSeq" id="WP_073870011.1">
    <property type="nucleotide sequence ID" value="NZ_MPNT01000001.1"/>
</dbReference>
<dbReference type="GO" id="GO:0051213">
    <property type="term" value="F:dioxygenase activity"/>
    <property type="evidence" value="ECO:0007669"/>
    <property type="project" value="UniProtKB-KW"/>
</dbReference>
<sequence length="391" mass="40650">MNTTVTDRAIISGIGQSAIGRRLGRDPLELTAEACLAAVADAGLSLADIDGLTTYPGSSQPGVGFSGASLRDIHDALGINPNWVAGGVESPGQLGAVVDAMLAVAGGLADHVLCWRSIWEGTAQGAGRRKGYGSGGGRPAGMLGWQMPFGATAANLAALQINARMLRYDLTREQLASIAIAQRAHAARNPSAIYRDPLDLDAYLSARMVSDPLCMFDCDIACDGATAFVISRAEHAGGLDHAGVVVEALDCAHHDRFTWEGGDDITRISSRWSTIWGRTDFTVADVDVAALYDGFSVFVLCWLEDFGFCPVGESGAWVADPAHISLGGQLPINTAGGQLSGGRLHGFGHLHEACLQVRGEAGARQVDGARLAAVGVGAANSGTTAMLLRRA</sequence>
<reference evidence="2 3" key="1">
    <citation type="submission" date="2016-11" db="EMBL/GenBank/DDBJ databases">
        <title>Genome sequences of unsequenced Mycobacteria.</title>
        <authorList>
            <person name="Greninger A.L."/>
            <person name="Fang F."/>
            <person name="Jerome K.R."/>
        </authorList>
    </citation>
    <scope>NUCLEOTIDE SEQUENCE [LARGE SCALE GENOMIC DNA]</scope>
    <source>
        <strain evidence="2 3">M11</strain>
    </source>
</reference>
<dbReference type="InterPro" id="IPR016039">
    <property type="entry name" value="Thiolase-like"/>
</dbReference>
<feature type="domain" description="Thiolase C-terminal" evidence="1">
    <location>
        <begin position="280"/>
        <end position="388"/>
    </location>
</feature>
<dbReference type="AlphaFoldDB" id="A0A1Q4I268"/>
<evidence type="ECO:0000259" key="1">
    <source>
        <dbReference type="Pfam" id="PF22691"/>
    </source>
</evidence>
<organism evidence="2 3">
    <name type="scientific">Mycobacterium paraffinicum</name>
    <dbReference type="NCBI Taxonomy" id="53378"/>
    <lineage>
        <taxon>Bacteria</taxon>
        <taxon>Bacillati</taxon>
        <taxon>Actinomycetota</taxon>
        <taxon>Actinomycetes</taxon>
        <taxon>Mycobacteriales</taxon>
        <taxon>Mycobacteriaceae</taxon>
        <taxon>Mycobacterium</taxon>
    </lineage>
</organism>
<evidence type="ECO:0000313" key="3">
    <source>
        <dbReference type="Proteomes" id="UP000186438"/>
    </source>
</evidence>
<dbReference type="OrthoDB" id="9785768at2"/>
<dbReference type="STRING" id="53378.BRW65_00455"/>
<dbReference type="InterPro" id="IPR055140">
    <property type="entry name" value="Thiolase_C_2"/>
</dbReference>
<dbReference type="InterPro" id="IPR002155">
    <property type="entry name" value="Thiolase"/>
</dbReference>
<evidence type="ECO:0000313" key="2">
    <source>
        <dbReference type="EMBL" id="OJZ75970.1"/>
    </source>
</evidence>
<gene>
    <name evidence="2" type="ORF">BRW65_00455</name>
</gene>
<dbReference type="Gene3D" id="3.40.47.10">
    <property type="match status" value="1"/>
</dbReference>
<dbReference type="EMBL" id="MPNT01000001">
    <property type="protein sequence ID" value="OJZ75970.1"/>
    <property type="molecule type" value="Genomic_DNA"/>
</dbReference>
<dbReference type="PANTHER" id="PTHR42870:SF1">
    <property type="entry name" value="NON-SPECIFIC LIPID-TRANSFER PROTEIN-LIKE 2"/>
    <property type="match status" value="1"/>
</dbReference>
<comment type="caution">
    <text evidence="2">The sequence shown here is derived from an EMBL/GenBank/DDBJ whole genome shotgun (WGS) entry which is preliminary data.</text>
</comment>
<accession>A0A1Q4I268</accession>
<dbReference type="PIRSF" id="PIRSF000429">
    <property type="entry name" value="Ac-CoA_Ac_transf"/>
    <property type="match status" value="1"/>
</dbReference>
<keyword evidence="3" id="KW-1185">Reference proteome</keyword>
<dbReference type="Pfam" id="PF22691">
    <property type="entry name" value="Thiolase_C_1"/>
    <property type="match status" value="1"/>
</dbReference>
<dbReference type="CDD" id="cd00829">
    <property type="entry name" value="SCP-x_thiolase"/>
    <property type="match status" value="1"/>
</dbReference>
<proteinExistence type="predicted"/>
<dbReference type="SUPFAM" id="SSF53901">
    <property type="entry name" value="Thiolase-like"/>
    <property type="match status" value="2"/>
</dbReference>
<protein>
    <submittedName>
        <fullName evidence="2">Dioxygenase</fullName>
    </submittedName>
</protein>
<keyword evidence="2" id="KW-0560">Oxidoreductase</keyword>
<keyword evidence="2" id="KW-0223">Dioxygenase</keyword>